<feature type="region of interest" description="Disordered" evidence="8">
    <location>
        <begin position="497"/>
        <end position="518"/>
    </location>
</feature>
<feature type="region of interest" description="Disordered" evidence="8">
    <location>
        <begin position="112"/>
        <end position="132"/>
    </location>
</feature>
<evidence type="ECO:0000313" key="11">
    <source>
        <dbReference type="Proteomes" id="UP000383932"/>
    </source>
</evidence>
<feature type="domain" description="USP" evidence="9">
    <location>
        <begin position="963"/>
        <end position="1322"/>
    </location>
</feature>
<dbReference type="InterPro" id="IPR036873">
    <property type="entry name" value="Rhodanese-like_dom_sf"/>
</dbReference>
<feature type="region of interest" description="Disordered" evidence="8">
    <location>
        <begin position="1236"/>
        <end position="1256"/>
    </location>
</feature>
<dbReference type="GO" id="GO:0006508">
    <property type="term" value="P:proteolysis"/>
    <property type="evidence" value="ECO:0007669"/>
    <property type="project" value="UniProtKB-KW"/>
</dbReference>
<evidence type="ECO:0000259" key="9">
    <source>
        <dbReference type="PROSITE" id="PS50235"/>
    </source>
</evidence>
<accession>A0A5N5QS77</accession>
<dbReference type="InterPro" id="IPR001394">
    <property type="entry name" value="Peptidase_C19_UCH"/>
</dbReference>
<protein>
    <recommendedName>
        <fullName evidence="3">ubiquitinyl hydrolase 1</fullName>
        <ecNumber evidence="3">3.4.19.12</ecNumber>
    </recommendedName>
</protein>
<feature type="compositionally biased region" description="Low complexity" evidence="8">
    <location>
        <begin position="292"/>
        <end position="301"/>
    </location>
</feature>
<gene>
    <name evidence="10" type="ORF">CTheo_2110</name>
</gene>
<feature type="compositionally biased region" description="Low complexity" evidence="8">
    <location>
        <begin position="225"/>
        <end position="246"/>
    </location>
</feature>
<feature type="compositionally biased region" description="Polar residues" evidence="8">
    <location>
        <begin position="322"/>
        <end position="335"/>
    </location>
</feature>
<comment type="caution">
    <text evidence="10">The sequence shown here is derived from an EMBL/GenBank/DDBJ whole genome shotgun (WGS) entry which is preliminary data.</text>
</comment>
<evidence type="ECO:0000256" key="2">
    <source>
        <dbReference type="ARBA" id="ARBA00009085"/>
    </source>
</evidence>
<comment type="catalytic activity">
    <reaction evidence="1">
        <text>Thiol-dependent hydrolysis of ester, thioester, amide, peptide and isopeptide bonds formed by the C-terminal Gly of ubiquitin (a 76-residue protein attached to proteins as an intracellular targeting signal).</text>
        <dbReference type="EC" id="3.4.19.12"/>
    </reaction>
</comment>
<dbReference type="EMBL" id="SSOP01000020">
    <property type="protein sequence ID" value="KAB5594479.1"/>
    <property type="molecule type" value="Genomic_DNA"/>
</dbReference>
<dbReference type="Proteomes" id="UP000383932">
    <property type="component" value="Unassembled WGS sequence"/>
</dbReference>
<dbReference type="InterPro" id="IPR028889">
    <property type="entry name" value="USP"/>
</dbReference>
<dbReference type="PANTHER" id="PTHR21646:SF95">
    <property type="entry name" value="UBIQUITIN CARBOXYL-TERMINAL HYDROLASE 4-RELATED"/>
    <property type="match status" value="1"/>
</dbReference>
<dbReference type="InterPro" id="IPR038765">
    <property type="entry name" value="Papain-like_cys_pep_sf"/>
</dbReference>
<comment type="similarity">
    <text evidence="2">Belongs to the peptidase C19 family.</text>
</comment>
<dbReference type="SUPFAM" id="SSF52821">
    <property type="entry name" value="Rhodanese/Cell cycle control phosphatase"/>
    <property type="match status" value="1"/>
</dbReference>
<evidence type="ECO:0000256" key="3">
    <source>
        <dbReference type="ARBA" id="ARBA00012759"/>
    </source>
</evidence>
<dbReference type="EC" id="3.4.19.12" evidence="3"/>
<dbReference type="PANTHER" id="PTHR21646">
    <property type="entry name" value="UBIQUITIN CARBOXYL-TERMINAL HYDROLASE"/>
    <property type="match status" value="1"/>
</dbReference>
<feature type="region of interest" description="Disordered" evidence="8">
    <location>
        <begin position="856"/>
        <end position="892"/>
    </location>
</feature>
<keyword evidence="11" id="KW-1185">Reference proteome</keyword>
<evidence type="ECO:0000256" key="4">
    <source>
        <dbReference type="ARBA" id="ARBA00022670"/>
    </source>
</evidence>
<dbReference type="PROSITE" id="PS00973">
    <property type="entry name" value="USP_2"/>
    <property type="match status" value="1"/>
</dbReference>
<name>A0A5N5QS77_9AGAM</name>
<reference evidence="10 11" key="1">
    <citation type="journal article" date="2019" name="Fungal Biol. Biotechnol.">
        <title>Draft genome sequence of fastidious pathogen Ceratobasidium theobromae, which causes vascular-streak dieback in Theobroma cacao.</title>
        <authorList>
            <person name="Ali S.S."/>
            <person name="Asman A."/>
            <person name="Shao J."/>
            <person name="Firmansyah A.P."/>
            <person name="Susilo A.W."/>
            <person name="Rosmana A."/>
            <person name="McMahon P."/>
            <person name="Junaid M."/>
            <person name="Guest D."/>
            <person name="Kheng T.Y."/>
            <person name="Meinhardt L.W."/>
            <person name="Bailey B.A."/>
        </authorList>
    </citation>
    <scope>NUCLEOTIDE SEQUENCE [LARGE SCALE GENOMIC DNA]</scope>
    <source>
        <strain evidence="10 11">CT2</strain>
    </source>
</reference>
<dbReference type="PROSITE" id="PS00972">
    <property type="entry name" value="USP_1"/>
    <property type="match status" value="1"/>
</dbReference>
<feature type="region of interest" description="Disordered" evidence="8">
    <location>
        <begin position="580"/>
        <end position="657"/>
    </location>
</feature>
<feature type="compositionally biased region" description="Basic and acidic residues" evidence="8">
    <location>
        <begin position="497"/>
        <end position="510"/>
    </location>
</feature>
<evidence type="ECO:0000256" key="8">
    <source>
        <dbReference type="SAM" id="MobiDB-lite"/>
    </source>
</evidence>
<dbReference type="Gene3D" id="3.90.70.10">
    <property type="entry name" value="Cysteine proteinases"/>
    <property type="match status" value="1"/>
</dbReference>
<feature type="region of interest" description="Disordered" evidence="8">
    <location>
        <begin position="814"/>
        <end position="838"/>
    </location>
</feature>
<dbReference type="PROSITE" id="PS50235">
    <property type="entry name" value="USP_3"/>
    <property type="match status" value="1"/>
</dbReference>
<feature type="region of interest" description="Disordered" evidence="8">
    <location>
        <begin position="209"/>
        <end position="464"/>
    </location>
</feature>
<feature type="compositionally biased region" description="Polar residues" evidence="8">
    <location>
        <begin position="822"/>
        <end position="831"/>
    </location>
</feature>
<evidence type="ECO:0000256" key="5">
    <source>
        <dbReference type="ARBA" id="ARBA00022786"/>
    </source>
</evidence>
<feature type="compositionally biased region" description="Polar residues" evidence="8">
    <location>
        <begin position="405"/>
        <end position="455"/>
    </location>
</feature>
<dbReference type="Gene3D" id="3.40.250.10">
    <property type="entry name" value="Rhodanese-like domain"/>
    <property type="match status" value="1"/>
</dbReference>
<dbReference type="InterPro" id="IPR050185">
    <property type="entry name" value="Ub_carboxyl-term_hydrolase"/>
</dbReference>
<feature type="compositionally biased region" description="Basic and acidic residues" evidence="8">
    <location>
        <begin position="636"/>
        <end position="652"/>
    </location>
</feature>
<feature type="compositionally biased region" description="Polar residues" evidence="8">
    <location>
        <begin position="210"/>
        <end position="220"/>
    </location>
</feature>
<evidence type="ECO:0000256" key="7">
    <source>
        <dbReference type="ARBA" id="ARBA00022807"/>
    </source>
</evidence>
<keyword evidence="7" id="KW-0788">Thiol protease</keyword>
<feature type="compositionally biased region" description="Pro residues" evidence="8">
    <location>
        <begin position="302"/>
        <end position="319"/>
    </location>
</feature>
<feature type="compositionally biased region" description="Low complexity" evidence="8">
    <location>
        <begin position="361"/>
        <end position="372"/>
    </location>
</feature>
<organism evidence="10 11">
    <name type="scientific">Ceratobasidium theobromae</name>
    <dbReference type="NCBI Taxonomy" id="1582974"/>
    <lineage>
        <taxon>Eukaryota</taxon>
        <taxon>Fungi</taxon>
        <taxon>Dikarya</taxon>
        <taxon>Basidiomycota</taxon>
        <taxon>Agaricomycotina</taxon>
        <taxon>Agaricomycetes</taxon>
        <taxon>Cantharellales</taxon>
        <taxon>Ceratobasidiaceae</taxon>
        <taxon>Ceratobasidium</taxon>
    </lineage>
</organism>
<dbReference type="Pfam" id="PF00443">
    <property type="entry name" value="UCH"/>
    <property type="match status" value="1"/>
</dbReference>
<dbReference type="GO" id="GO:0016579">
    <property type="term" value="P:protein deubiquitination"/>
    <property type="evidence" value="ECO:0007669"/>
    <property type="project" value="InterPro"/>
</dbReference>
<dbReference type="SUPFAM" id="SSF54001">
    <property type="entry name" value="Cysteine proteinases"/>
    <property type="match status" value="1"/>
</dbReference>
<dbReference type="OrthoDB" id="292964at2759"/>
<dbReference type="CDD" id="cd02674">
    <property type="entry name" value="Peptidase_C19R"/>
    <property type="match status" value="1"/>
</dbReference>
<evidence type="ECO:0000313" key="10">
    <source>
        <dbReference type="EMBL" id="KAB5594479.1"/>
    </source>
</evidence>
<feature type="region of interest" description="Disordered" evidence="8">
    <location>
        <begin position="146"/>
        <end position="193"/>
    </location>
</feature>
<proteinExistence type="inferred from homology"/>
<sequence>MAVAHMQVKDIREHAKSASLQAVNGASAISIVTSARRLADAGITLEDDGDLGGALFKYSQAANLLDYVINSAEYKRETPKSHRGVLYQQTAKLGEYLTGDILPRARKIEERLREVESTQSQPTPDTEPRPVGSIADRMRMLGQAGMNVGQPQRPARAKAPVPNDAPKPKSASKPITYPPALNPSSGGGTSSIQHDLTFLNNLTAAGDGNHASTATTNGTPALSAPQLPSGTSPQSSSPQPSTFLPLIASQPPGMFSSHGPSAPSPNSSITGMFGIAPAPVGSSGRGRGGAQSSGTTTMTMTQPPPAQPLPPISQSPAPPLSRTRSPRSMSLNIASPTLAANGLGPIGGPSPTNPNANDPALSNSNGPSSPSKSPRPPIPPRLTPSSTGDRPARSTPGDRTPPTPLSRSITGDRASITSRASTAGTNTPPLSKSALWSSPQHTGTPPNGIMTNGTGVRSHPISPLATGNGDQLGLGLAGLSAISYSPRHDLDQLNEADEHQSSIPRMDRHQPQRSSTTEAFEAAFPSIDDIEASFPSLDSLEANDAELKLLKASVPVGLPGSLETAKSAGPPSIGFEFGRSMPTGSGLDAKGNASPIPRPFPNVIPDLEGAPRPASTPANGRQGITFGSAKGQSSPRVERAEQQQPKSDKLPKPDLPISNIVTSRTLKGYLATALQILVLDVRSRDDFEARRLPIENVVCIEPIVLGRKGMSAKELQESLILSSKPERTLFELRNTFDLVVLCDEASTSFGDPSTPLGVLFRIIYETEFLKPLRRSPAFLQGGIKAWGNEVGEFWGTHAKEDVVVASTTDAGKRLSRKPAVSSKASAHTRMSQDVGLTGSSFGAHPSIVRAPITYPERAVSPPTSSGTPAHSHRPIEDMMSPPPPSGAGYFEHPHHAYSASVTLSTTRPPSIDYPTLIRPPPVAATPAMERVDSRPRLPQPPQPPHFKPDYQVVYWRDEQLGMSGLRNMGNTCYMNSVLQCLSGTVPFTRFFTDRRWHHEVNMMNPLGTRGELAGAFYQLMRDMWQGDMPYITPVPFRKSICQHARQFAGSEQHDAQEFLIFLLDGLHEDLNRVIVKPQFEELTPEREAELEKMPKQLAGTHEWARYKRRNDSIVVDYFQGQFCNQMQCMTCGQTSTTYNAFLNLSLPVPATKGVTKVSLEDCIKALVNREFMDNADAWHCPRCKKARKAAKQLTFSRMPPVLIIHLKRFSFKGPFTDKLETLVEFPLKDLDLTSYMPPTLPSNPDKDGLDRYSPQDPRAQMPPYKYELYGVANHFGSLSSGHYTAFVKSRGKWMYCDDSRITPAESKEVVGKPAYILFYKRVPPTQ</sequence>
<evidence type="ECO:0000256" key="6">
    <source>
        <dbReference type="ARBA" id="ARBA00022801"/>
    </source>
</evidence>
<feature type="compositionally biased region" description="Pro residues" evidence="8">
    <location>
        <begin position="373"/>
        <end position="382"/>
    </location>
</feature>
<keyword evidence="6 10" id="KW-0378">Hydrolase</keyword>
<keyword evidence="4" id="KW-0645">Protease</keyword>
<evidence type="ECO:0000256" key="1">
    <source>
        <dbReference type="ARBA" id="ARBA00000707"/>
    </source>
</evidence>
<dbReference type="GO" id="GO:0004843">
    <property type="term" value="F:cysteine-type deubiquitinase activity"/>
    <property type="evidence" value="ECO:0007669"/>
    <property type="project" value="UniProtKB-EC"/>
</dbReference>
<keyword evidence="5" id="KW-0833">Ubl conjugation pathway</keyword>
<dbReference type="InterPro" id="IPR018200">
    <property type="entry name" value="USP_CS"/>
</dbReference>